<dbReference type="Pfam" id="PF11951">
    <property type="entry name" value="Fungal_trans_2"/>
    <property type="match status" value="1"/>
</dbReference>
<proteinExistence type="predicted"/>
<sequence length="460" mass="51188">MLLEWVDQSSLRGNDASGKRKVRSQAMKNFRSRQRAERQAVSTERLKILHHQPRQLLYQSQSPEVQRNGIKMRSDLRFRLIKLSVSVHLPEGIYKAKVLHELRERMQFPETAQSDETIAALMFLTSFDLSRANVEARTHLSALNGILKQKHGDNIPLSNSMMLETLDLISAIMFHTQPLTTPTTLLHTPSAWEMSELLAGLLSADSIAAHPTNLRGLNTLLSSAFAAVQATIINATMGGVVYETFYSTLEDFRLANCRDLEEGGTGIARVIYHQHAILYNLVANAHPYAHPSNTRHVTGLCLAIEAEPWRGMPFLRLMVLLTGLAASREAAKKAFFKARLVGAIYEMGVARWVEVREFVGMFLVGREFLEGRAGEAQDSLSPEDFGAAAGQVDAGVEASSAQVAVGEEVLDPELCDQLAPSPSPPKTNVDRQRRVQELLDMDRGFHDVIRRGDCWLTEHA</sequence>
<dbReference type="PANTHER" id="PTHR37540">
    <property type="entry name" value="TRANSCRIPTION FACTOR (ACR-2), PUTATIVE-RELATED-RELATED"/>
    <property type="match status" value="1"/>
</dbReference>
<keyword evidence="2" id="KW-1185">Reference proteome</keyword>
<protein>
    <submittedName>
        <fullName evidence="1">Uncharacterized protein</fullName>
    </submittedName>
</protein>
<organism evidence="1 2">
    <name type="scientific">Zasmidium cellare</name>
    <name type="common">Wine cellar mold</name>
    <name type="synonym">Racodium cellare</name>
    <dbReference type="NCBI Taxonomy" id="395010"/>
    <lineage>
        <taxon>Eukaryota</taxon>
        <taxon>Fungi</taxon>
        <taxon>Dikarya</taxon>
        <taxon>Ascomycota</taxon>
        <taxon>Pezizomycotina</taxon>
        <taxon>Dothideomycetes</taxon>
        <taxon>Dothideomycetidae</taxon>
        <taxon>Mycosphaerellales</taxon>
        <taxon>Mycosphaerellaceae</taxon>
        <taxon>Zasmidium</taxon>
    </lineage>
</organism>
<reference evidence="1 2" key="1">
    <citation type="journal article" date="2023" name="G3 (Bethesda)">
        <title>A chromosome-level genome assembly of Zasmidium syzygii isolated from banana leaves.</title>
        <authorList>
            <person name="van Westerhoven A.C."/>
            <person name="Mehrabi R."/>
            <person name="Talebi R."/>
            <person name="Steentjes M.B.F."/>
            <person name="Corcolon B."/>
            <person name="Chong P.A."/>
            <person name="Kema G.H.J."/>
            <person name="Seidl M.F."/>
        </authorList>
    </citation>
    <scope>NUCLEOTIDE SEQUENCE [LARGE SCALE GENOMIC DNA]</scope>
    <source>
        <strain evidence="1 2">P124</strain>
    </source>
</reference>
<evidence type="ECO:0000313" key="2">
    <source>
        <dbReference type="Proteomes" id="UP001305779"/>
    </source>
</evidence>
<dbReference type="InterPro" id="IPR021858">
    <property type="entry name" value="Fun_TF"/>
</dbReference>
<accession>A0ABR0EBE6</accession>
<dbReference type="Proteomes" id="UP001305779">
    <property type="component" value="Unassembled WGS sequence"/>
</dbReference>
<comment type="caution">
    <text evidence="1">The sequence shown here is derived from an EMBL/GenBank/DDBJ whole genome shotgun (WGS) entry which is preliminary data.</text>
</comment>
<dbReference type="PANTHER" id="PTHR37540:SF5">
    <property type="entry name" value="TRANSCRIPTION FACTOR DOMAIN-CONTAINING PROTEIN"/>
    <property type="match status" value="1"/>
</dbReference>
<gene>
    <name evidence="1" type="ORF">PRZ48_009324</name>
</gene>
<evidence type="ECO:0000313" key="1">
    <source>
        <dbReference type="EMBL" id="KAK4498814.1"/>
    </source>
</evidence>
<name>A0ABR0EBE6_ZASCE</name>
<dbReference type="EMBL" id="JAXOVC010000007">
    <property type="protein sequence ID" value="KAK4498814.1"/>
    <property type="molecule type" value="Genomic_DNA"/>
</dbReference>